<dbReference type="InterPro" id="IPR003008">
    <property type="entry name" value="Tubulin_FtsZ_GTPase"/>
</dbReference>
<name>A0A1G9UHE6_9BACT</name>
<keyword evidence="4" id="KW-0132">Cell division</keyword>
<dbReference type="STRING" id="563176.SAMN04488090_3821"/>
<sequence>MKPVRIVGVGSAGCQVIRKLSGLSLPGVSLLACHTDFGELTDFPSVLLLGDEGQGSGMSSQRAKWWARGRKDLFAAWLNGAELVIFIAGMGGGTGSGATPVLAGIGRELGILSIACVTMPFASEGSSVTEFAADGLRHLRKHCDTVIAFSLDKLAEQLSENLTIPEFYAKADELLLNTARLFPDLLGGPLPLADMRPLLTDGGMAFVAHTTADGSRRLEACLEQLHAGCNYHYALPAGASRLLTVVASETPLRLLEHQLLVQELERLTGRRSDAFRFVPAPIRQADNGLTMSFLAVGMPIA</sequence>
<keyword evidence="5" id="KW-1185">Reference proteome</keyword>
<evidence type="ECO:0000313" key="5">
    <source>
        <dbReference type="Proteomes" id="UP000198901"/>
    </source>
</evidence>
<dbReference type="GO" id="GO:0005874">
    <property type="term" value="C:microtubule"/>
    <property type="evidence" value="ECO:0007669"/>
    <property type="project" value="InterPro"/>
</dbReference>
<dbReference type="Gene3D" id="3.40.50.1440">
    <property type="entry name" value="Tubulin/FtsZ, GTPase domain"/>
    <property type="match status" value="1"/>
</dbReference>
<dbReference type="RefSeq" id="WP_093205921.1">
    <property type="nucleotide sequence ID" value="NZ_FNGS01000007.1"/>
</dbReference>
<dbReference type="SUPFAM" id="SSF52490">
    <property type="entry name" value="Tubulin nucleotide-binding domain-like"/>
    <property type="match status" value="1"/>
</dbReference>
<gene>
    <name evidence="4" type="ORF">SAMN04488090_3821</name>
</gene>
<dbReference type="InterPro" id="IPR036525">
    <property type="entry name" value="Tubulin/FtsZ_GTPase_sf"/>
</dbReference>
<proteinExistence type="predicted"/>
<dbReference type="PROSITE" id="PS00227">
    <property type="entry name" value="TUBULIN"/>
    <property type="match status" value="1"/>
</dbReference>
<dbReference type="SMART" id="SM00864">
    <property type="entry name" value="Tubulin"/>
    <property type="match status" value="1"/>
</dbReference>
<dbReference type="PROSITE" id="PS51257">
    <property type="entry name" value="PROKAR_LIPOPROTEIN"/>
    <property type="match status" value="1"/>
</dbReference>
<evidence type="ECO:0000256" key="1">
    <source>
        <dbReference type="ARBA" id="ARBA00022741"/>
    </source>
</evidence>
<dbReference type="OrthoDB" id="956006at2"/>
<dbReference type="Proteomes" id="UP000198901">
    <property type="component" value="Unassembled WGS sequence"/>
</dbReference>
<evidence type="ECO:0000313" key="4">
    <source>
        <dbReference type="EMBL" id="SDM59339.1"/>
    </source>
</evidence>
<dbReference type="AlphaFoldDB" id="A0A1G9UHE6"/>
<dbReference type="PANTHER" id="PTHR30314:SF3">
    <property type="entry name" value="MITOCHONDRIAL DIVISION PROTEIN FSZA"/>
    <property type="match status" value="1"/>
</dbReference>
<dbReference type="InterPro" id="IPR017975">
    <property type="entry name" value="Tubulin_CS"/>
</dbReference>
<dbReference type="GO" id="GO:0051301">
    <property type="term" value="P:cell division"/>
    <property type="evidence" value="ECO:0007669"/>
    <property type="project" value="UniProtKB-KW"/>
</dbReference>
<reference evidence="4 5" key="1">
    <citation type="submission" date="2016-10" db="EMBL/GenBank/DDBJ databases">
        <authorList>
            <person name="de Groot N.N."/>
        </authorList>
    </citation>
    <scope>NUCLEOTIDE SEQUENCE [LARGE SCALE GENOMIC DNA]</scope>
    <source>
        <strain evidence="4 5">DSM 21668</strain>
    </source>
</reference>
<evidence type="ECO:0000259" key="3">
    <source>
        <dbReference type="SMART" id="SM00864"/>
    </source>
</evidence>
<keyword evidence="2" id="KW-0342">GTP-binding</keyword>
<evidence type="ECO:0000256" key="2">
    <source>
        <dbReference type="ARBA" id="ARBA00023134"/>
    </source>
</evidence>
<keyword evidence="4" id="KW-0131">Cell cycle</keyword>
<dbReference type="GO" id="GO:0003924">
    <property type="term" value="F:GTPase activity"/>
    <property type="evidence" value="ECO:0007669"/>
    <property type="project" value="InterPro"/>
</dbReference>
<dbReference type="Pfam" id="PF00091">
    <property type="entry name" value="Tubulin"/>
    <property type="match status" value="1"/>
</dbReference>
<dbReference type="GO" id="GO:0007017">
    <property type="term" value="P:microtubule-based process"/>
    <property type="evidence" value="ECO:0007669"/>
    <property type="project" value="InterPro"/>
</dbReference>
<organism evidence="4 5">
    <name type="scientific">Siphonobacter aquaeclarae</name>
    <dbReference type="NCBI Taxonomy" id="563176"/>
    <lineage>
        <taxon>Bacteria</taxon>
        <taxon>Pseudomonadati</taxon>
        <taxon>Bacteroidota</taxon>
        <taxon>Cytophagia</taxon>
        <taxon>Cytophagales</taxon>
        <taxon>Cytophagaceae</taxon>
        <taxon>Siphonobacter</taxon>
    </lineage>
</organism>
<keyword evidence="1" id="KW-0547">Nucleotide-binding</keyword>
<protein>
    <submittedName>
        <fullName evidence="4">Cell division GTPase FtsZ</fullName>
    </submittedName>
</protein>
<dbReference type="GO" id="GO:0005737">
    <property type="term" value="C:cytoplasm"/>
    <property type="evidence" value="ECO:0007669"/>
    <property type="project" value="TreeGrafter"/>
</dbReference>
<dbReference type="InterPro" id="IPR045061">
    <property type="entry name" value="FtsZ/CetZ"/>
</dbReference>
<feature type="domain" description="Tubulin/FtsZ GTPase" evidence="3">
    <location>
        <begin position="3"/>
        <end position="190"/>
    </location>
</feature>
<dbReference type="PRINTS" id="PR00423">
    <property type="entry name" value="CELLDVISFTSZ"/>
</dbReference>
<dbReference type="EMBL" id="FNGS01000007">
    <property type="protein sequence ID" value="SDM59339.1"/>
    <property type="molecule type" value="Genomic_DNA"/>
</dbReference>
<dbReference type="PANTHER" id="PTHR30314">
    <property type="entry name" value="CELL DIVISION PROTEIN FTSZ-RELATED"/>
    <property type="match status" value="1"/>
</dbReference>
<dbReference type="GO" id="GO:0032153">
    <property type="term" value="C:cell division site"/>
    <property type="evidence" value="ECO:0007669"/>
    <property type="project" value="TreeGrafter"/>
</dbReference>
<dbReference type="GO" id="GO:0005525">
    <property type="term" value="F:GTP binding"/>
    <property type="evidence" value="ECO:0007669"/>
    <property type="project" value="UniProtKB-KW"/>
</dbReference>
<accession>A0A1G9UHE6</accession>